<dbReference type="NCBIfam" id="TIGR02265">
    <property type="entry name" value="Mxa_TIGR02265"/>
    <property type="match status" value="1"/>
</dbReference>
<keyword evidence="2" id="KW-1185">Reference proteome</keyword>
<reference evidence="1 2" key="1">
    <citation type="submission" date="2017-06" db="EMBL/GenBank/DDBJ databases">
        <title>Sequencing and comparative analysis of myxobacterial genomes.</title>
        <authorList>
            <person name="Rupp O."/>
            <person name="Goesmann A."/>
            <person name="Sogaard-Andersen L."/>
        </authorList>
    </citation>
    <scope>NUCLEOTIDE SEQUENCE [LARGE SCALE GENOMIC DNA]</scope>
    <source>
        <strain evidence="1 2">DSM 14697</strain>
    </source>
</reference>
<sequence>MKHRRPVPLEQRLVYVQVVEGLLEHGLRGQVSPRLKHRLRQAGIDLDRPLLPAYPVPLWEQCLNVIAEETFPGVPREEAFRQLAERHVEGYGRTIVGRAVYGVMRLLGPRRMVQRLPQTLRGTDNYTEAELTEQGPTTFVMRMNSRVNAPGYAEALFEALLRMGGAESPRVTRTQEDADGTTYLLTWTER</sequence>
<dbReference type="OrthoDB" id="5508205at2"/>
<dbReference type="KEGG" id="mmas:MYMAC_000586"/>
<dbReference type="InterPro" id="IPR011751">
    <property type="entry name" value="Mxa_paralog_2265"/>
</dbReference>
<dbReference type="Proteomes" id="UP000217343">
    <property type="component" value="Chromosome"/>
</dbReference>
<name>A0A250JMW0_9BACT</name>
<evidence type="ECO:0008006" key="3">
    <source>
        <dbReference type="Google" id="ProtNLM"/>
    </source>
</evidence>
<dbReference type="Pfam" id="PF09536">
    <property type="entry name" value="DUF2378"/>
    <property type="match status" value="1"/>
</dbReference>
<organism evidence="1 2">
    <name type="scientific">Corallococcus macrosporus DSM 14697</name>
    <dbReference type="NCBI Taxonomy" id="1189310"/>
    <lineage>
        <taxon>Bacteria</taxon>
        <taxon>Pseudomonadati</taxon>
        <taxon>Myxococcota</taxon>
        <taxon>Myxococcia</taxon>
        <taxon>Myxococcales</taxon>
        <taxon>Cystobacterineae</taxon>
        <taxon>Myxococcaceae</taxon>
        <taxon>Corallococcus</taxon>
    </lineage>
</organism>
<dbReference type="AlphaFoldDB" id="A0A250JMW0"/>
<evidence type="ECO:0000313" key="1">
    <source>
        <dbReference type="EMBL" id="ATB45003.1"/>
    </source>
</evidence>
<accession>A0A250JMW0</accession>
<dbReference type="EMBL" id="CP022203">
    <property type="protein sequence ID" value="ATB45003.1"/>
    <property type="molecule type" value="Genomic_DNA"/>
</dbReference>
<evidence type="ECO:0000313" key="2">
    <source>
        <dbReference type="Proteomes" id="UP000217343"/>
    </source>
</evidence>
<protein>
    <recommendedName>
        <fullName evidence="3">DUF2378 family protein</fullName>
    </recommendedName>
</protein>
<dbReference type="RefSeq" id="WP_095956950.1">
    <property type="nucleotide sequence ID" value="NZ_CP022203.1"/>
</dbReference>
<proteinExistence type="predicted"/>
<gene>
    <name evidence="1" type="ORF">MYMAC_000586</name>
</gene>